<evidence type="ECO:0000313" key="4">
    <source>
        <dbReference type="Proteomes" id="UP000199213"/>
    </source>
</evidence>
<evidence type="ECO:0000259" key="2">
    <source>
        <dbReference type="Pfam" id="PF04326"/>
    </source>
</evidence>
<dbReference type="InterPro" id="IPR038475">
    <property type="entry name" value="RecG_C_sf"/>
</dbReference>
<dbReference type="InterPro" id="IPR007421">
    <property type="entry name" value="Schlafen_AlbA_2_dom"/>
</dbReference>
<sequence>MLDDELAEMIENLRELGDDHATVEAKRAGTKLPKSVRETLSAFANTSGGVLVLGLDEATGFQATGVQDAAKLAADLCAMCSEDMEPPLRPLIQTHRFEGVDLLVAEVAELDPAAKPAHCRGTSMAQGSFVRVADGDRKLTPYEVHVLLANRGQPREDEQAVPGTNIEHLDTPLVETFLSRIRRRRARAFAHLDATAALRRAKVLVADELSLAGLLALGEYPQEFFPQLMLTFVHYPTKTGPEPSSGARFIDNVAAEGPIPVILDEALIALRRNMSRRSTVLGAGRADTWEYPEAALREAIVNALVHRDYSAISHGTQVQVEMYPDRLVIRNPGGLHGSVSEENLGEEGTSSARNATLLKILEDVPLPGSDRPICENRGSGIPTMLAALREARLNPPRFDDNIATFTVTFPNHTLMGEEVVRWIGSLQEPGLTESQCHGLAMLYHGETLNNQTYRNANDLDSRIATSELGDLVSRELVVPTGGRRHARYRLAEGLVPEATEEHEDEAGALSQRTNRRKELLRALGDEECTRAELVNRTGLTDRTVSRWLSNLVREGVLAMTEPSTRSPNVRYRRTGQSTLDEAAEQ</sequence>
<dbReference type="PANTHER" id="PTHR30595:SF6">
    <property type="entry name" value="SCHLAFEN ALBA-2 DOMAIN-CONTAINING PROTEIN"/>
    <property type="match status" value="1"/>
</dbReference>
<dbReference type="Gene3D" id="3.30.565.60">
    <property type="match status" value="1"/>
</dbReference>
<evidence type="ECO:0000313" key="3">
    <source>
        <dbReference type="EMBL" id="SDK16602.1"/>
    </source>
</evidence>
<dbReference type="Gene3D" id="3.30.950.30">
    <property type="entry name" value="Schlafen, AAA domain"/>
    <property type="match status" value="1"/>
</dbReference>
<dbReference type="GO" id="GO:0004386">
    <property type="term" value="F:helicase activity"/>
    <property type="evidence" value="ECO:0007669"/>
    <property type="project" value="UniProtKB-KW"/>
</dbReference>
<dbReference type="RefSeq" id="WP_092627647.1">
    <property type="nucleotide sequence ID" value="NZ_FNFM01000005.1"/>
</dbReference>
<dbReference type="InterPro" id="IPR036388">
    <property type="entry name" value="WH-like_DNA-bd_sf"/>
</dbReference>
<feature type="domain" description="Schlafen AlbA-2" evidence="2">
    <location>
        <begin position="22"/>
        <end position="139"/>
    </location>
</feature>
<dbReference type="Gene3D" id="1.10.10.10">
    <property type="entry name" value="Winged helix-like DNA-binding domain superfamily/Winged helix DNA-binding domain"/>
    <property type="match status" value="1"/>
</dbReference>
<gene>
    <name evidence="3" type="ORF">SAMN04487820_10542</name>
</gene>
<dbReference type="InterPro" id="IPR038461">
    <property type="entry name" value="Schlafen_AlbA_2_dom_sf"/>
</dbReference>
<dbReference type="OrthoDB" id="9805115at2"/>
<keyword evidence="3" id="KW-0347">Helicase</keyword>
<feature type="region of interest" description="Disordered" evidence="1">
    <location>
        <begin position="560"/>
        <end position="585"/>
    </location>
</feature>
<dbReference type="AlphaFoldDB" id="A0A1G8ZN99"/>
<organism evidence="3 4">
    <name type="scientific">Actinopolyspora mzabensis</name>
    <dbReference type="NCBI Taxonomy" id="995066"/>
    <lineage>
        <taxon>Bacteria</taxon>
        <taxon>Bacillati</taxon>
        <taxon>Actinomycetota</taxon>
        <taxon>Actinomycetes</taxon>
        <taxon>Actinopolysporales</taxon>
        <taxon>Actinopolysporaceae</taxon>
        <taxon>Actinopolyspora</taxon>
    </lineage>
</organism>
<proteinExistence type="predicted"/>
<name>A0A1G8ZN99_ACTMZ</name>
<dbReference type="SUPFAM" id="SSF46785">
    <property type="entry name" value="Winged helix' DNA-binding domain"/>
    <property type="match status" value="1"/>
</dbReference>
<protein>
    <submittedName>
        <fullName evidence="3">ATP-dependent DNA helicase RecG</fullName>
    </submittedName>
</protein>
<dbReference type="PANTHER" id="PTHR30595">
    <property type="entry name" value="GLPR-RELATED TRANSCRIPTIONAL REPRESSOR"/>
    <property type="match status" value="1"/>
</dbReference>
<dbReference type="Pfam" id="PF13749">
    <property type="entry name" value="HATPase_c_4"/>
    <property type="match status" value="1"/>
</dbReference>
<dbReference type="EMBL" id="FNFM01000005">
    <property type="protein sequence ID" value="SDK16602.1"/>
    <property type="molecule type" value="Genomic_DNA"/>
</dbReference>
<dbReference type="Proteomes" id="UP000199213">
    <property type="component" value="Unassembled WGS sequence"/>
</dbReference>
<keyword evidence="3" id="KW-0378">Hydrolase</keyword>
<dbReference type="InterPro" id="IPR036390">
    <property type="entry name" value="WH_DNA-bd_sf"/>
</dbReference>
<keyword evidence="4" id="KW-1185">Reference proteome</keyword>
<evidence type="ECO:0000256" key="1">
    <source>
        <dbReference type="SAM" id="MobiDB-lite"/>
    </source>
</evidence>
<dbReference type="Pfam" id="PF04326">
    <property type="entry name" value="SLFN_AlbA_2"/>
    <property type="match status" value="1"/>
</dbReference>
<keyword evidence="3" id="KW-0067">ATP-binding</keyword>
<keyword evidence="3" id="KW-0547">Nucleotide-binding</keyword>
<accession>A0A1G8ZN99</accession>
<reference evidence="4" key="1">
    <citation type="submission" date="2016-10" db="EMBL/GenBank/DDBJ databases">
        <authorList>
            <person name="Varghese N."/>
            <person name="Submissions S."/>
        </authorList>
    </citation>
    <scope>NUCLEOTIDE SEQUENCE [LARGE SCALE GENOMIC DNA]</scope>
    <source>
        <strain evidence="4">DSM 45460</strain>
    </source>
</reference>